<dbReference type="SMART" id="SM00849">
    <property type="entry name" value="Lactamase_B"/>
    <property type="match status" value="1"/>
</dbReference>
<dbReference type="InterPro" id="IPR036866">
    <property type="entry name" value="RibonucZ/Hydroxyglut_hydro"/>
</dbReference>
<proteinExistence type="predicted"/>
<dbReference type="Pfam" id="PF00753">
    <property type="entry name" value="Lactamase_B"/>
    <property type="match status" value="1"/>
</dbReference>
<dbReference type="AlphaFoldDB" id="A0A9W8QJ53"/>
<dbReference type="GeneID" id="80888471"/>
<evidence type="ECO:0000313" key="3">
    <source>
        <dbReference type="Proteomes" id="UP001144673"/>
    </source>
</evidence>
<evidence type="ECO:0000259" key="1">
    <source>
        <dbReference type="SMART" id="SM00849"/>
    </source>
</evidence>
<dbReference type="Proteomes" id="UP001144673">
    <property type="component" value="Chromosome 6"/>
</dbReference>
<dbReference type="PANTHER" id="PTHR42951">
    <property type="entry name" value="METALLO-BETA-LACTAMASE DOMAIN-CONTAINING"/>
    <property type="match status" value="1"/>
</dbReference>
<dbReference type="SUPFAM" id="SSF56281">
    <property type="entry name" value="Metallo-hydrolase/oxidoreductase"/>
    <property type="match status" value="1"/>
</dbReference>
<feature type="domain" description="Metallo-beta-lactamase" evidence="1">
    <location>
        <begin position="30"/>
        <end position="218"/>
    </location>
</feature>
<sequence length="280" mass="30757">MVLRHKVFFSKRTSATRSAPEGHDHLKWVPTSSTLVYGEKDAVLVDTQLTIKAAKELTDWVVASGKNLVAVYVTHAHGDHHFGCSTVLDQFPKAKVLATSEVAARMEKEHSPDRLQGLWGKLFPGQIPTKFASAEALEADGFELEGEALLIVRLGHTDCDETTALWVPSIRLLVAGDSVYGNTHPYMGESGSLDSRLEWLRALDKLAALKPVTVIGGHSDPDSSFGPEAIMETRKYFEDFHQAVKESDTAEEVYSRLMAKYPTRLNPGSLWGGAVLAKKN</sequence>
<dbReference type="EMBL" id="JAJHUN010000007">
    <property type="protein sequence ID" value="KAJ4156098.1"/>
    <property type="molecule type" value="Genomic_DNA"/>
</dbReference>
<accession>A0A9W8QJ53</accession>
<organism evidence="2 3">
    <name type="scientific">Akanthomyces muscarius</name>
    <name type="common">Entomopathogenic fungus</name>
    <name type="synonym">Lecanicillium muscarium</name>
    <dbReference type="NCBI Taxonomy" id="2231603"/>
    <lineage>
        <taxon>Eukaryota</taxon>
        <taxon>Fungi</taxon>
        <taxon>Dikarya</taxon>
        <taxon>Ascomycota</taxon>
        <taxon>Pezizomycotina</taxon>
        <taxon>Sordariomycetes</taxon>
        <taxon>Hypocreomycetidae</taxon>
        <taxon>Hypocreales</taxon>
        <taxon>Cordycipitaceae</taxon>
        <taxon>Akanthomyces</taxon>
    </lineage>
</organism>
<comment type="caution">
    <text evidence="2">The sequence shown here is derived from an EMBL/GenBank/DDBJ whole genome shotgun (WGS) entry which is preliminary data.</text>
</comment>
<dbReference type="CDD" id="cd07739">
    <property type="entry name" value="metallo-hydrolase-like_MBL-fold"/>
    <property type="match status" value="1"/>
</dbReference>
<gene>
    <name evidence="2" type="ORF">LMH87_001312</name>
</gene>
<protein>
    <recommendedName>
        <fullName evidence="1">Metallo-beta-lactamase domain-containing protein</fullName>
    </recommendedName>
</protein>
<dbReference type="KEGG" id="amus:LMH87_001312"/>
<dbReference type="PANTHER" id="PTHR42951:SF14">
    <property type="entry name" value="METALLO-BETA-LACTAMASE SUPERFAMILY PROTEIN"/>
    <property type="match status" value="1"/>
</dbReference>
<evidence type="ECO:0000313" key="2">
    <source>
        <dbReference type="EMBL" id="KAJ4156098.1"/>
    </source>
</evidence>
<keyword evidence="3" id="KW-1185">Reference proteome</keyword>
<reference evidence="2" key="1">
    <citation type="journal article" date="2023" name="Access Microbiol">
        <title>De-novo genome assembly for Akanthomyces muscarius, a biocontrol agent of insect agricultural pests.</title>
        <authorList>
            <person name="Erdos Z."/>
            <person name="Studholme D.J."/>
            <person name="Raymond B."/>
            <person name="Sharma M."/>
        </authorList>
    </citation>
    <scope>NUCLEOTIDE SEQUENCE</scope>
    <source>
        <strain evidence="2">Ve6</strain>
    </source>
</reference>
<dbReference type="RefSeq" id="XP_056056222.1">
    <property type="nucleotide sequence ID" value="XM_056199368.1"/>
</dbReference>
<dbReference type="Gene3D" id="3.60.15.10">
    <property type="entry name" value="Ribonuclease Z/Hydroxyacylglutathione hydrolase-like"/>
    <property type="match status" value="1"/>
</dbReference>
<name>A0A9W8QJ53_AKAMU</name>
<dbReference type="InterPro" id="IPR050855">
    <property type="entry name" value="NDM-1-like"/>
</dbReference>
<dbReference type="InterPro" id="IPR001279">
    <property type="entry name" value="Metallo-B-lactamas"/>
</dbReference>